<dbReference type="PANTHER" id="PTHR43798">
    <property type="entry name" value="MONOACYLGLYCEROL LIPASE"/>
    <property type="match status" value="1"/>
</dbReference>
<proteinExistence type="predicted"/>
<evidence type="ECO:0000313" key="3">
    <source>
        <dbReference type="Proteomes" id="UP000199608"/>
    </source>
</evidence>
<dbReference type="InterPro" id="IPR050266">
    <property type="entry name" value="AB_hydrolase_sf"/>
</dbReference>
<dbReference type="AlphaFoldDB" id="A0A1H2JX40"/>
<feature type="domain" description="AB hydrolase-1" evidence="1">
    <location>
        <begin position="26"/>
        <end position="242"/>
    </location>
</feature>
<dbReference type="Gene3D" id="3.40.50.1820">
    <property type="entry name" value="alpha/beta hydrolase"/>
    <property type="match status" value="1"/>
</dbReference>
<dbReference type="EMBL" id="FNLL01000017">
    <property type="protein sequence ID" value="SDU61019.1"/>
    <property type="molecule type" value="Genomic_DNA"/>
</dbReference>
<dbReference type="PANTHER" id="PTHR43798:SF33">
    <property type="entry name" value="HYDROLASE, PUTATIVE (AFU_ORTHOLOGUE AFUA_2G14860)-RELATED"/>
    <property type="match status" value="1"/>
</dbReference>
<dbReference type="InterPro" id="IPR029058">
    <property type="entry name" value="AB_hydrolase_fold"/>
</dbReference>
<accession>A0A1H2JX40</accession>
<evidence type="ECO:0000313" key="2">
    <source>
        <dbReference type="EMBL" id="SDU61019.1"/>
    </source>
</evidence>
<evidence type="ECO:0000259" key="1">
    <source>
        <dbReference type="Pfam" id="PF12697"/>
    </source>
</evidence>
<reference evidence="3" key="1">
    <citation type="submission" date="2016-10" db="EMBL/GenBank/DDBJ databases">
        <authorList>
            <person name="Varghese N."/>
            <person name="Submissions S."/>
        </authorList>
    </citation>
    <scope>NUCLEOTIDE SEQUENCE [LARGE SCALE GENOMIC DNA]</scope>
    <source>
        <strain evidence="3">DSM 3384</strain>
    </source>
</reference>
<organism evidence="2 3">
    <name type="scientific">Desulfobacula phenolica</name>
    <dbReference type="NCBI Taxonomy" id="90732"/>
    <lineage>
        <taxon>Bacteria</taxon>
        <taxon>Pseudomonadati</taxon>
        <taxon>Thermodesulfobacteriota</taxon>
        <taxon>Desulfobacteria</taxon>
        <taxon>Desulfobacterales</taxon>
        <taxon>Desulfobacteraceae</taxon>
        <taxon>Desulfobacula</taxon>
    </lineage>
</organism>
<protein>
    <submittedName>
        <fullName evidence="2">Pimeloyl-ACP methyl ester carboxylesterase</fullName>
    </submittedName>
</protein>
<dbReference type="GO" id="GO:0016020">
    <property type="term" value="C:membrane"/>
    <property type="evidence" value="ECO:0007669"/>
    <property type="project" value="TreeGrafter"/>
</dbReference>
<dbReference type="InterPro" id="IPR000073">
    <property type="entry name" value="AB_hydrolase_1"/>
</dbReference>
<dbReference type="SUPFAM" id="SSF53474">
    <property type="entry name" value="alpha/beta-Hydrolases"/>
    <property type="match status" value="1"/>
</dbReference>
<dbReference type="RefSeq" id="WP_092237967.1">
    <property type="nucleotide sequence ID" value="NZ_FNLL01000017.1"/>
</dbReference>
<keyword evidence="3" id="KW-1185">Reference proteome</keyword>
<name>A0A1H2JX40_9BACT</name>
<dbReference type="Proteomes" id="UP000199608">
    <property type="component" value="Unassembled WGS sequence"/>
</dbReference>
<sequence length="255" mass="29481">MEFLKIGSKKIEVQWHKQRQKDHPTLIFLHEGLGCAKMWKDFPQRVSQMTSCPCLVFSRFGYGNSDPCPVPWKINFMHKQALSILPAIIKKAQIKDYILIGHSDGASIGIIFAGSPYARGLKGLITEAAHLFCEPVTVECIQQAKTNYEQHDLKQRLEKYHGKNTKNAFRGWNDVWLNPNFINWNIEKYLKHINVPMLAIQGKDDQYGTIRHIHSIRRHVNHARTCLIDDCRHSPHLEQPEKALNIITEFISHIL</sequence>
<gene>
    <name evidence="2" type="ORF">SAMN04487931_1179</name>
</gene>
<dbReference type="Pfam" id="PF12697">
    <property type="entry name" value="Abhydrolase_6"/>
    <property type="match status" value="1"/>
</dbReference>